<dbReference type="NCBIfam" id="TIGR01033">
    <property type="entry name" value="YebC/PmpR family DNA-binding transcriptional regulator"/>
    <property type="match status" value="1"/>
</dbReference>
<dbReference type="NCBIfam" id="NF009044">
    <property type="entry name" value="PRK12378.1"/>
    <property type="match status" value="1"/>
</dbReference>
<dbReference type="GO" id="GO:0006355">
    <property type="term" value="P:regulation of DNA-templated transcription"/>
    <property type="evidence" value="ECO:0007669"/>
    <property type="project" value="UniProtKB-UniRule"/>
</dbReference>
<dbReference type="PANTHER" id="PTHR12532:SF0">
    <property type="entry name" value="TRANSLATIONAL ACTIVATOR OF CYTOCHROME C OXIDASE 1"/>
    <property type="match status" value="1"/>
</dbReference>
<evidence type="ECO:0000313" key="7">
    <source>
        <dbReference type="EMBL" id="SMF24450.1"/>
    </source>
</evidence>
<dbReference type="Gene3D" id="3.30.70.980">
    <property type="match status" value="2"/>
</dbReference>
<sequence>MGRKSAKIAVRKGAADKARGQVFTKALKDVFKASKSGSSEPASNFLLRVAVERAKKLNVPKDNIEKAIKKGQGSDGAGFDDVYYEGYGPGGIAIFVETSTDNNTRTVANVRSYFRKCDGTLGTAGSLEFVFNRIALFTIPSEAIESEDDFTLAMIDAGAEEVELIDGVYEVSGAMTEFGAIQEKLMEIGVTPDEASLVRVPITKKSVTDEDTLSKFERLIDLLDEDEDVVTVYHNLDDDA</sequence>
<accession>A0A1Y6BYF9</accession>
<dbReference type="NCBIfam" id="NF001030">
    <property type="entry name" value="PRK00110.1"/>
    <property type="match status" value="1"/>
</dbReference>
<comment type="subcellular location">
    <subcellularLocation>
        <location evidence="4">Cytoplasm</location>
    </subcellularLocation>
</comment>
<evidence type="ECO:0000256" key="1">
    <source>
        <dbReference type="ARBA" id="ARBA00008724"/>
    </source>
</evidence>
<proteinExistence type="inferred from homology"/>
<dbReference type="EMBL" id="FWZT01000008">
    <property type="protein sequence ID" value="SMF24450.1"/>
    <property type="molecule type" value="Genomic_DNA"/>
</dbReference>
<dbReference type="PANTHER" id="PTHR12532">
    <property type="entry name" value="TRANSLATIONAL ACTIVATOR OF CYTOCHROME C OXIDASE 1"/>
    <property type="match status" value="1"/>
</dbReference>
<keyword evidence="4 7" id="KW-0238">DNA-binding</keyword>
<dbReference type="GO" id="GO:0003677">
    <property type="term" value="F:DNA binding"/>
    <property type="evidence" value="ECO:0007669"/>
    <property type="project" value="UniProtKB-UniRule"/>
</dbReference>
<dbReference type="OrthoDB" id="5291604at2"/>
<organism evidence="7 8">
    <name type="scientific">Pseudobacteriovorax antillogorgiicola</name>
    <dbReference type="NCBI Taxonomy" id="1513793"/>
    <lineage>
        <taxon>Bacteria</taxon>
        <taxon>Pseudomonadati</taxon>
        <taxon>Bdellovibrionota</taxon>
        <taxon>Oligoflexia</taxon>
        <taxon>Oligoflexales</taxon>
        <taxon>Pseudobacteriovoracaceae</taxon>
        <taxon>Pseudobacteriovorax</taxon>
    </lineage>
</organism>
<evidence type="ECO:0000313" key="8">
    <source>
        <dbReference type="Proteomes" id="UP000192907"/>
    </source>
</evidence>
<protein>
    <recommendedName>
        <fullName evidence="4">Probable transcriptional regulatory protein SAMN06296036_1085</fullName>
    </recommendedName>
</protein>
<keyword evidence="4" id="KW-0963">Cytoplasm</keyword>
<evidence type="ECO:0000256" key="2">
    <source>
        <dbReference type="ARBA" id="ARBA00023015"/>
    </source>
</evidence>
<gene>
    <name evidence="7" type="ORF">SAMN06296036_1085</name>
</gene>
<dbReference type="SUPFAM" id="SSF75625">
    <property type="entry name" value="YebC-like"/>
    <property type="match status" value="1"/>
</dbReference>
<keyword evidence="8" id="KW-1185">Reference proteome</keyword>
<dbReference type="HAMAP" id="MF_00693">
    <property type="entry name" value="Transcrip_reg_TACO1"/>
    <property type="match status" value="1"/>
</dbReference>
<dbReference type="GO" id="GO:0005737">
    <property type="term" value="C:cytoplasm"/>
    <property type="evidence" value="ECO:0007669"/>
    <property type="project" value="UniProtKB-SubCell"/>
</dbReference>
<keyword evidence="3 4" id="KW-0804">Transcription</keyword>
<evidence type="ECO:0000259" key="5">
    <source>
        <dbReference type="Pfam" id="PF01709"/>
    </source>
</evidence>
<dbReference type="AlphaFoldDB" id="A0A1Y6BYF9"/>
<name>A0A1Y6BYF9_9BACT</name>
<keyword evidence="2 4" id="KW-0805">Transcription regulation</keyword>
<feature type="domain" description="TACO1/YebC-like second and third" evidence="5">
    <location>
        <begin position="80"/>
        <end position="236"/>
    </location>
</feature>
<evidence type="ECO:0000256" key="4">
    <source>
        <dbReference type="HAMAP-Rule" id="MF_00693"/>
    </source>
</evidence>
<dbReference type="InterPro" id="IPR017856">
    <property type="entry name" value="Integrase-like_N"/>
</dbReference>
<dbReference type="RefSeq" id="WP_132319121.1">
    <property type="nucleotide sequence ID" value="NZ_FWZT01000008.1"/>
</dbReference>
<dbReference type="InterPro" id="IPR026564">
    <property type="entry name" value="Transcrip_reg_TACO1-like_dom3"/>
</dbReference>
<dbReference type="Pfam" id="PF01709">
    <property type="entry name" value="Transcrip_reg"/>
    <property type="match status" value="1"/>
</dbReference>
<dbReference type="InterPro" id="IPR002876">
    <property type="entry name" value="Transcrip_reg_TACO1-like"/>
</dbReference>
<evidence type="ECO:0000259" key="6">
    <source>
        <dbReference type="Pfam" id="PF20772"/>
    </source>
</evidence>
<evidence type="ECO:0000256" key="3">
    <source>
        <dbReference type="ARBA" id="ARBA00023163"/>
    </source>
</evidence>
<comment type="similarity">
    <text evidence="1 4">Belongs to the TACO1 family.</text>
</comment>
<dbReference type="Gene3D" id="1.10.10.200">
    <property type="match status" value="1"/>
</dbReference>
<dbReference type="InterPro" id="IPR048300">
    <property type="entry name" value="TACO1_YebC-like_2nd/3rd_dom"/>
</dbReference>
<dbReference type="Proteomes" id="UP000192907">
    <property type="component" value="Unassembled WGS sequence"/>
</dbReference>
<dbReference type="STRING" id="1513793.SAMN06296036_1085"/>
<dbReference type="InterPro" id="IPR049083">
    <property type="entry name" value="TACO1_YebC_N"/>
</dbReference>
<dbReference type="InterPro" id="IPR029072">
    <property type="entry name" value="YebC-like"/>
</dbReference>
<dbReference type="Pfam" id="PF20772">
    <property type="entry name" value="TACO1_YebC_N"/>
    <property type="match status" value="1"/>
</dbReference>
<feature type="domain" description="TACO1/YebC-like N-terminal" evidence="6">
    <location>
        <begin position="3"/>
        <end position="73"/>
    </location>
</feature>
<reference evidence="8" key="1">
    <citation type="submission" date="2017-04" db="EMBL/GenBank/DDBJ databases">
        <authorList>
            <person name="Varghese N."/>
            <person name="Submissions S."/>
        </authorList>
    </citation>
    <scope>NUCLEOTIDE SEQUENCE [LARGE SCALE GENOMIC DNA]</scope>
    <source>
        <strain evidence="8">RKEM611</strain>
    </source>
</reference>